<evidence type="ECO:0000256" key="6">
    <source>
        <dbReference type="SAM" id="Phobius"/>
    </source>
</evidence>
<dbReference type="InterPro" id="IPR011701">
    <property type="entry name" value="MFS"/>
</dbReference>
<evidence type="ECO:0000256" key="4">
    <source>
        <dbReference type="ARBA" id="ARBA00022989"/>
    </source>
</evidence>
<keyword evidence="4 6" id="KW-1133">Transmembrane helix</keyword>
<dbReference type="CDD" id="cd17388">
    <property type="entry name" value="MFS_TetA"/>
    <property type="match status" value="1"/>
</dbReference>
<dbReference type="InterPro" id="IPR036259">
    <property type="entry name" value="MFS_trans_sf"/>
</dbReference>
<feature type="transmembrane region" description="Helical" evidence="6">
    <location>
        <begin position="139"/>
        <end position="162"/>
    </location>
</feature>
<protein>
    <submittedName>
        <fullName evidence="8 9">MFS transporter</fullName>
    </submittedName>
</protein>
<dbReference type="OrthoDB" id="9764259at2"/>
<name>A0A099CZ23_9GAMM</name>
<comment type="subcellular location">
    <subcellularLocation>
        <location evidence="1">Membrane</location>
        <topology evidence="1">Multi-pass membrane protein</topology>
    </subcellularLocation>
</comment>
<evidence type="ECO:0000313" key="9">
    <source>
        <dbReference type="EMBL" id="MBB6184492.1"/>
    </source>
</evidence>
<feature type="transmembrane region" description="Helical" evidence="6">
    <location>
        <begin position="258"/>
        <end position="276"/>
    </location>
</feature>
<dbReference type="PRINTS" id="PR01035">
    <property type="entry name" value="TCRTETA"/>
</dbReference>
<evidence type="ECO:0000256" key="3">
    <source>
        <dbReference type="ARBA" id="ARBA00022692"/>
    </source>
</evidence>
<dbReference type="EMBL" id="JROI01000005">
    <property type="protein sequence ID" value="KGI78984.1"/>
    <property type="molecule type" value="Genomic_DNA"/>
</dbReference>
<keyword evidence="10" id="KW-1185">Reference proteome</keyword>
<dbReference type="Proteomes" id="UP000029708">
    <property type="component" value="Unassembled WGS sequence"/>
</dbReference>
<evidence type="ECO:0000256" key="1">
    <source>
        <dbReference type="ARBA" id="ARBA00004141"/>
    </source>
</evidence>
<feature type="transmembrane region" description="Helical" evidence="6">
    <location>
        <begin position="12"/>
        <end position="33"/>
    </location>
</feature>
<reference evidence="9 11" key="2">
    <citation type="submission" date="2020-08" db="EMBL/GenBank/DDBJ databases">
        <title>Genomic Encyclopedia of Type Strains, Phase IV (KMG-IV): sequencing the most valuable type-strain genomes for metagenomic binning, comparative biology and taxonomic classification.</title>
        <authorList>
            <person name="Goeker M."/>
        </authorList>
    </citation>
    <scope>NUCLEOTIDE SEQUENCE [LARGE SCALE GENOMIC DNA]</scope>
    <source>
        <strain evidence="9 11">DSM 107085</strain>
    </source>
</reference>
<dbReference type="PROSITE" id="PS50850">
    <property type="entry name" value="MFS"/>
    <property type="match status" value="1"/>
</dbReference>
<feature type="transmembrane region" description="Helical" evidence="6">
    <location>
        <begin position="103"/>
        <end position="127"/>
    </location>
</feature>
<feature type="transmembrane region" description="Helical" evidence="6">
    <location>
        <begin position="352"/>
        <end position="372"/>
    </location>
</feature>
<gene>
    <name evidence="9" type="ORF">HNQ86_001837</name>
    <name evidence="8" type="ORF">LF63_0101965</name>
</gene>
<dbReference type="STRING" id="1543381.LF63_0101965"/>
<dbReference type="SUPFAM" id="SSF103473">
    <property type="entry name" value="MFS general substrate transporter"/>
    <property type="match status" value="1"/>
</dbReference>
<evidence type="ECO:0000313" key="8">
    <source>
        <dbReference type="EMBL" id="KGI78984.1"/>
    </source>
</evidence>
<keyword evidence="3 6" id="KW-0812">Transmembrane</keyword>
<dbReference type="GO" id="GO:0016020">
    <property type="term" value="C:membrane"/>
    <property type="evidence" value="ECO:0007669"/>
    <property type="project" value="UniProtKB-SubCell"/>
</dbReference>
<keyword evidence="5 6" id="KW-0472">Membrane</keyword>
<accession>A0A099CZ23</accession>
<dbReference type="AlphaFoldDB" id="A0A099CZ23"/>
<reference evidence="8 10" key="1">
    <citation type="submission" date="2014-09" db="EMBL/GenBank/DDBJ databases">
        <title>Xanthomonadaceae 3.5X direct submission.</title>
        <authorList>
            <person name="Fang T."/>
            <person name="Wang H."/>
        </authorList>
    </citation>
    <scope>NUCLEOTIDE SEQUENCE [LARGE SCALE GENOMIC DNA]</scope>
    <source>
        <strain evidence="8 10">3.5X</strain>
    </source>
</reference>
<evidence type="ECO:0000259" key="7">
    <source>
        <dbReference type="PROSITE" id="PS50850"/>
    </source>
</evidence>
<feature type="transmembrane region" description="Helical" evidence="6">
    <location>
        <begin position="45"/>
        <end position="65"/>
    </location>
</feature>
<dbReference type="Pfam" id="PF07690">
    <property type="entry name" value="MFS_1"/>
    <property type="match status" value="1"/>
</dbReference>
<evidence type="ECO:0000256" key="2">
    <source>
        <dbReference type="ARBA" id="ARBA00022448"/>
    </source>
</evidence>
<feature type="transmembrane region" description="Helical" evidence="6">
    <location>
        <begin position="220"/>
        <end position="238"/>
    </location>
</feature>
<proteinExistence type="predicted"/>
<dbReference type="PANTHER" id="PTHR23504:SF15">
    <property type="entry name" value="MAJOR FACILITATOR SUPERFAMILY (MFS) PROFILE DOMAIN-CONTAINING PROTEIN"/>
    <property type="match status" value="1"/>
</dbReference>
<dbReference type="InterPro" id="IPR020846">
    <property type="entry name" value="MFS_dom"/>
</dbReference>
<dbReference type="Proteomes" id="UP000560000">
    <property type="component" value="Unassembled WGS sequence"/>
</dbReference>
<feature type="transmembrane region" description="Helical" evidence="6">
    <location>
        <begin position="168"/>
        <end position="188"/>
    </location>
</feature>
<feature type="transmembrane region" description="Helical" evidence="6">
    <location>
        <begin position="288"/>
        <end position="312"/>
    </location>
</feature>
<comment type="caution">
    <text evidence="8">The sequence shown here is derived from an EMBL/GenBank/DDBJ whole genome shotgun (WGS) entry which is preliminary data.</text>
</comment>
<sequence length="418" mass="45017">MNAPTPHRRRAAFAFIFVTVLIDILSFGIIIPVLPHLLEEMTGSIAHAAVWAGVFSTMFAAIQFFSTPVQGALSDRFGRRPVILLSNLGLGIDFALMALAPTLWLLFVGRAMSGLTAASFSTANAYIADVTPKEKRAGAFGMLGAAFGIGFVIGPALGGMLGGIDIRLPFWVAAGLAVVNFCYGFFVLPESLPPEKRTPRFDFKTAHPIGTLKFLGRHPLVLGLALLVFLSQLAHYVLQSTFVLYTDFRYHWGPTQVGYVLALVGICSAIVQAWLTGKLAPRLGERRLLLYGLCFGTLSMLMMGMAASPWLLVASIPVMALWGLAEPATQSLLTQQIAPDEQGRLQGALSSLMAFAGIFGPTLFTQIFAWSIRTPQYKLPGAAFLVAAVILAGCLLWAWRLTRRIAVSPAQTVGESAD</sequence>
<dbReference type="GO" id="GO:0022857">
    <property type="term" value="F:transmembrane transporter activity"/>
    <property type="evidence" value="ECO:0007669"/>
    <property type="project" value="InterPro"/>
</dbReference>
<evidence type="ECO:0000256" key="5">
    <source>
        <dbReference type="ARBA" id="ARBA00023136"/>
    </source>
</evidence>
<dbReference type="EMBL" id="JACHET010000001">
    <property type="protein sequence ID" value="MBB6184492.1"/>
    <property type="molecule type" value="Genomic_DNA"/>
</dbReference>
<dbReference type="RefSeq" id="WP_043099266.1">
    <property type="nucleotide sequence ID" value="NZ_JACHET010000001.1"/>
</dbReference>
<feature type="transmembrane region" description="Helical" evidence="6">
    <location>
        <begin position="379"/>
        <end position="399"/>
    </location>
</feature>
<dbReference type="Gene3D" id="1.20.1250.20">
    <property type="entry name" value="MFS general substrate transporter like domains"/>
    <property type="match status" value="1"/>
</dbReference>
<dbReference type="PANTHER" id="PTHR23504">
    <property type="entry name" value="MAJOR FACILITATOR SUPERFAMILY DOMAIN-CONTAINING PROTEIN 10"/>
    <property type="match status" value="1"/>
</dbReference>
<organism evidence="8 10">
    <name type="scientific">Oleiagrimonas soli</name>
    <dbReference type="NCBI Taxonomy" id="1543381"/>
    <lineage>
        <taxon>Bacteria</taxon>
        <taxon>Pseudomonadati</taxon>
        <taxon>Pseudomonadota</taxon>
        <taxon>Gammaproteobacteria</taxon>
        <taxon>Lysobacterales</taxon>
        <taxon>Rhodanobacteraceae</taxon>
        <taxon>Oleiagrimonas</taxon>
    </lineage>
</organism>
<evidence type="ECO:0000313" key="11">
    <source>
        <dbReference type="Proteomes" id="UP000560000"/>
    </source>
</evidence>
<feature type="transmembrane region" description="Helical" evidence="6">
    <location>
        <begin position="77"/>
        <end position="97"/>
    </location>
</feature>
<dbReference type="InterPro" id="IPR001958">
    <property type="entry name" value="Tet-R_TetA/multi-R_MdtG-like"/>
</dbReference>
<evidence type="ECO:0000313" key="10">
    <source>
        <dbReference type="Proteomes" id="UP000029708"/>
    </source>
</evidence>
<feature type="domain" description="Major facilitator superfamily (MFS) profile" evidence="7">
    <location>
        <begin position="12"/>
        <end position="406"/>
    </location>
</feature>
<dbReference type="HOGENOM" id="CLU_001265_10_11_6"/>
<keyword evidence="2" id="KW-0813">Transport</keyword>